<reference evidence="4 5" key="1">
    <citation type="journal article" date="2024" name="G3 (Bethesda)">
        <title>Genome assembly of Hibiscus sabdariffa L. provides insights into metabolisms of medicinal natural products.</title>
        <authorList>
            <person name="Kim T."/>
        </authorList>
    </citation>
    <scope>NUCLEOTIDE SEQUENCE [LARGE SCALE GENOMIC DNA]</scope>
    <source>
        <strain evidence="4">TK-2024</strain>
        <tissue evidence="4">Old leaves</tissue>
    </source>
</reference>
<feature type="region of interest" description="Disordered" evidence="3">
    <location>
        <begin position="31"/>
        <end position="136"/>
    </location>
</feature>
<evidence type="ECO:0000313" key="5">
    <source>
        <dbReference type="Proteomes" id="UP001396334"/>
    </source>
</evidence>
<comment type="caution">
    <text evidence="4">The sequence shown here is derived from an EMBL/GenBank/DDBJ whole genome shotgun (WGS) entry which is preliminary data.</text>
</comment>
<name>A0ABR1Z966_9ROSI</name>
<evidence type="ECO:0000256" key="3">
    <source>
        <dbReference type="SAM" id="MobiDB-lite"/>
    </source>
</evidence>
<dbReference type="PANTHER" id="PTHR33142:SF65">
    <property type="entry name" value="CYCLIN-DEPENDENT PROTEIN KINASE INHIBITOR SMR2-LIKE"/>
    <property type="match status" value="1"/>
</dbReference>
<evidence type="ECO:0000256" key="2">
    <source>
        <dbReference type="ARBA" id="ARBA00023306"/>
    </source>
</evidence>
<feature type="compositionally biased region" description="Basic residues" evidence="3">
    <location>
        <begin position="112"/>
        <end position="121"/>
    </location>
</feature>
<protein>
    <submittedName>
        <fullName evidence="4">Uncharacterized protein</fullName>
    </submittedName>
</protein>
<keyword evidence="5" id="KW-1185">Reference proteome</keyword>
<accession>A0ABR1Z966</accession>
<feature type="compositionally biased region" description="Basic and acidic residues" evidence="3">
    <location>
        <begin position="49"/>
        <end position="67"/>
    </location>
</feature>
<proteinExistence type="predicted"/>
<organism evidence="4 5">
    <name type="scientific">Hibiscus sabdariffa</name>
    <name type="common">roselle</name>
    <dbReference type="NCBI Taxonomy" id="183260"/>
    <lineage>
        <taxon>Eukaryota</taxon>
        <taxon>Viridiplantae</taxon>
        <taxon>Streptophyta</taxon>
        <taxon>Embryophyta</taxon>
        <taxon>Tracheophyta</taxon>
        <taxon>Spermatophyta</taxon>
        <taxon>Magnoliopsida</taxon>
        <taxon>eudicotyledons</taxon>
        <taxon>Gunneridae</taxon>
        <taxon>Pentapetalae</taxon>
        <taxon>rosids</taxon>
        <taxon>malvids</taxon>
        <taxon>Malvales</taxon>
        <taxon>Malvaceae</taxon>
        <taxon>Malvoideae</taxon>
        <taxon>Hibiscus</taxon>
    </lineage>
</organism>
<keyword evidence="1" id="KW-0649">Protein kinase inhibitor</keyword>
<evidence type="ECO:0000256" key="1">
    <source>
        <dbReference type="ARBA" id="ARBA00023013"/>
    </source>
</evidence>
<dbReference type="Proteomes" id="UP001396334">
    <property type="component" value="Unassembled WGS sequence"/>
</dbReference>
<evidence type="ECO:0000313" key="4">
    <source>
        <dbReference type="EMBL" id="KAK8476550.1"/>
    </source>
</evidence>
<dbReference type="EMBL" id="JBBPBN010002174">
    <property type="protein sequence ID" value="KAK8476550.1"/>
    <property type="molecule type" value="Genomic_DNA"/>
</dbReference>
<dbReference type="PANTHER" id="PTHR33142">
    <property type="entry name" value="CYCLIN-DEPENDENT PROTEIN KINASE INHIBITOR SMR13"/>
    <property type="match status" value="1"/>
</dbReference>
<gene>
    <name evidence="4" type="ORF">V6N11_070943</name>
</gene>
<sequence length="170" mass="19479">MSNSELILVKDEAKRIEFDIVKRQPSEFQEEFCESRDIHNCSNDVPNDGGERQVLEDDEEKKGEESNVKAAVPEESETKYIDDEEEEDDGFKTPTSWDYKIPEMKQCPPAPRKPKANKRRASPTTSTANTSTRGNLQLDLSQVVESWFPVSLVDDLHRKVKKARAHENRS</sequence>
<feature type="compositionally biased region" description="Low complexity" evidence="3">
    <location>
        <begin position="122"/>
        <end position="133"/>
    </location>
</feature>
<keyword evidence="2" id="KW-0131">Cell cycle</keyword>
<dbReference type="InterPro" id="IPR040389">
    <property type="entry name" value="SMR"/>
</dbReference>